<dbReference type="PANTHER" id="PTHR47926">
    <property type="entry name" value="PENTATRICOPEPTIDE REPEAT-CONTAINING PROTEIN"/>
    <property type="match status" value="1"/>
</dbReference>
<dbReference type="SUPFAM" id="SSF81901">
    <property type="entry name" value="HCP-like"/>
    <property type="match status" value="1"/>
</dbReference>
<feature type="repeat" description="PPR" evidence="3">
    <location>
        <begin position="262"/>
        <end position="296"/>
    </location>
</feature>
<dbReference type="InterPro" id="IPR046848">
    <property type="entry name" value="E_motif"/>
</dbReference>
<dbReference type="NCBIfam" id="TIGR00756">
    <property type="entry name" value="PPR"/>
    <property type="match status" value="7"/>
</dbReference>
<evidence type="ECO:0000313" key="4">
    <source>
        <dbReference type="EMBL" id="KAJ7980228.1"/>
    </source>
</evidence>
<dbReference type="Gene3D" id="1.25.40.10">
    <property type="entry name" value="Tetratricopeptide repeat domain"/>
    <property type="match status" value="4"/>
</dbReference>
<feature type="repeat" description="PPR" evidence="3">
    <location>
        <begin position="396"/>
        <end position="430"/>
    </location>
</feature>
<dbReference type="SUPFAM" id="SSF48452">
    <property type="entry name" value="TPR-like"/>
    <property type="match status" value="1"/>
</dbReference>
<comment type="similarity">
    <text evidence="2">Belongs to the PPR family. PCMP-E subfamily.</text>
</comment>
<dbReference type="FunFam" id="1.25.40.10:FF:001214">
    <property type="entry name" value="Pentatricopeptide repeat-containing protein At2g20540"/>
    <property type="match status" value="1"/>
</dbReference>
<sequence length="581" mass="65510">MLISKLTTLLKSCFTLNHAKQIHAHILINGVNHLEPLLVHQILLLASNNSKRITQYVKQILYHLRNPHPFPWGCTIRFFSQKGQFMEAISLYVQMQRVGLRPSSYAISSTLRSCARMEYKLGGISIHGQLHRFGFNCCVYALTALVDLYSKLGDMEIAKKVFDEMAEKNVVSWNSMLSGYLTSGNVAEAHKFFEEIPKKDVISWNSMVSGYAKVGDMDKACSLFLQMPEKNLASWNAMVSCYVEFGSIESAQNIFDLMPVRNNLSWMTMISGYSKTGDVESARRLFDQMDVKDLLSCNAMIACYSQNSKPKEALELFDQMLKPELDIHPDEMTLVSIISACAQLGDSKYGLWIDSYMNKFGIALDDHLATALIDFYAKCGNIHKAYVLFHGLRKRDLVAYSAMIYGCGINGNIVDATKLFEEMIEDNICPNSITYTGMLTAYSHTGLVEEGYRCFNSIKEYGLVPSVDHYGIMVDLLGRAGELDKAYQLIIKMPMQPNAGVWGALLLACRIHNNIELGEVSAQHCFKLESETTGYFSLLSSIYSSVGRWDDARRLWKGMEGMKFTKIPGCSWTDFNSCYMI</sequence>
<dbReference type="KEGG" id="qsa:O6P43_003525"/>
<dbReference type="GO" id="GO:0003723">
    <property type="term" value="F:RNA binding"/>
    <property type="evidence" value="ECO:0007669"/>
    <property type="project" value="InterPro"/>
</dbReference>
<name>A0AAD7VLP4_QUISA</name>
<reference evidence="4" key="1">
    <citation type="journal article" date="2023" name="Science">
        <title>Elucidation of the pathway for biosynthesis of saponin adjuvants from the soapbark tree.</title>
        <authorList>
            <person name="Reed J."/>
            <person name="Orme A."/>
            <person name="El-Demerdash A."/>
            <person name="Owen C."/>
            <person name="Martin L.B.B."/>
            <person name="Misra R.C."/>
            <person name="Kikuchi S."/>
            <person name="Rejzek M."/>
            <person name="Martin A.C."/>
            <person name="Harkess A."/>
            <person name="Leebens-Mack J."/>
            <person name="Louveau T."/>
            <person name="Stephenson M.J."/>
            <person name="Osbourn A."/>
        </authorList>
    </citation>
    <scope>NUCLEOTIDE SEQUENCE</scope>
    <source>
        <strain evidence="4">S10</strain>
    </source>
</reference>
<dbReference type="Pfam" id="PF01535">
    <property type="entry name" value="PPR"/>
    <property type="match status" value="7"/>
</dbReference>
<feature type="repeat" description="PPR" evidence="3">
    <location>
        <begin position="169"/>
        <end position="199"/>
    </location>
</feature>
<evidence type="ECO:0000256" key="3">
    <source>
        <dbReference type="PROSITE-ProRule" id="PRU00708"/>
    </source>
</evidence>
<organism evidence="4 5">
    <name type="scientific">Quillaja saponaria</name>
    <name type="common">Soap bark tree</name>
    <dbReference type="NCBI Taxonomy" id="32244"/>
    <lineage>
        <taxon>Eukaryota</taxon>
        <taxon>Viridiplantae</taxon>
        <taxon>Streptophyta</taxon>
        <taxon>Embryophyta</taxon>
        <taxon>Tracheophyta</taxon>
        <taxon>Spermatophyta</taxon>
        <taxon>Magnoliopsida</taxon>
        <taxon>eudicotyledons</taxon>
        <taxon>Gunneridae</taxon>
        <taxon>Pentapetalae</taxon>
        <taxon>rosids</taxon>
        <taxon>fabids</taxon>
        <taxon>Fabales</taxon>
        <taxon>Quillajaceae</taxon>
        <taxon>Quillaja</taxon>
    </lineage>
</organism>
<feature type="repeat" description="PPR" evidence="3">
    <location>
        <begin position="68"/>
        <end position="102"/>
    </location>
</feature>
<dbReference type="GO" id="GO:0009451">
    <property type="term" value="P:RNA modification"/>
    <property type="evidence" value="ECO:0007669"/>
    <property type="project" value="InterPro"/>
</dbReference>
<dbReference type="EMBL" id="JARAOO010000002">
    <property type="protein sequence ID" value="KAJ7980228.1"/>
    <property type="molecule type" value="Genomic_DNA"/>
</dbReference>
<dbReference type="Pfam" id="PF20431">
    <property type="entry name" value="E_motif"/>
    <property type="match status" value="1"/>
</dbReference>
<dbReference type="PROSITE" id="PS51375">
    <property type="entry name" value="PPR"/>
    <property type="match status" value="6"/>
</dbReference>
<keyword evidence="1" id="KW-0677">Repeat</keyword>
<evidence type="ECO:0000256" key="1">
    <source>
        <dbReference type="ARBA" id="ARBA00022737"/>
    </source>
</evidence>
<gene>
    <name evidence="4" type="ORF">O6P43_003525</name>
</gene>
<dbReference type="Pfam" id="PF13041">
    <property type="entry name" value="PPR_2"/>
    <property type="match status" value="2"/>
</dbReference>
<dbReference type="InterPro" id="IPR002885">
    <property type="entry name" value="PPR_rpt"/>
</dbReference>
<dbReference type="InterPro" id="IPR011990">
    <property type="entry name" value="TPR-like_helical_dom_sf"/>
</dbReference>
<dbReference type="AlphaFoldDB" id="A0AAD7VLP4"/>
<protein>
    <submittedName>
        <fullName evidence="4">Pentatricopeptide repeat-containing protein</fullName>
    </submittedName>
</protein>
<evidence type="ECO:0000313" key="5">
    <source>
        <dbReference type="Proteomes" id="UP001163823"/>
    </source>
</evidence>
<comment type="caution">
    <text evidence="4">The sequence shown here is derived from an EMBL/GenBank/DDBJ whole genome shotgun (WGS) entry which is preliminary data.</text>
</comment>
<keyword evidence="5" id="KW-1185">Reference proteome</keyword>
<accession>A0AAD7VLP4</accession>
<evidence type="ECO:0000256" key="2">
    <source>
        <dbReference type="ARBA" id="ARBA00061659"/>
    </source>
</evidence>
<feature type="repeat" description="PPR" evidence="3">
    <location>
        <begin position="431"/>
        <end position="465"/>
    </location>
</feature>
<dbReference type="InterPro" id="IPR046960">
    <property type="entry name" value="PPR_At4g14850-like_plant"/>
</dbReference>
<dbReference type="FunFam" id="1.25.40.10:FF:001097">
    <property type="entry name" value="Pentatricopeptide repeat-containing protein At4g22760"/>
    <property type="match status" value="1"/>
</dbReference>
<dbReference type="PANTHER" id="PTHR47926:SF545">
    <property type="entry name" value="PENTACOTRIPEPTIDE-REPEAT REGION OF PRORP DOMAIN-CONTAINING PROTEIN"/>
    <property type="match status" value="1"/>
</dbReference>
<proteinExistence type="inferred from homology"/>
<feature type="repeat" description="PPR" evidence="3">
    <location>
        <begin position="200"/>
        <end position="234"/>
    </location>
</feature>
<dbReference type="Proteomes" id="UP001163823">
    <property type="component" value="Chromosome 2"/>
</dbReference>